<dbReference type="Gene3D" id="2.70.70.10">
    <property type="entry name" value="Glucose Permease (Domain IIA)"/>
    <property type="match status" value="1"/>
</dbReference>
<dbReference type="Pfam" id="PF00358">
    <property type="entry name" value="PTS_EIIA_1"/>
    <property type="match status" value="1"/>
</dbReference>
<dbReference type="PANTHER" id="PTHR45008:SF1">
    <property type="entry name" value="PTS SYSTEM GLUCOSE-SPECIFIC EIIA COMPONENT"/>
    <property type="match status" value="1"/>
</dbReference>
<sequence>MGEIIKGIDLKVYSPLKGKLIMLSDVDDEVFATKALGDGVAIIPEIGEVYAPFSGKVESIFTTGHAISIKSETGADLLIHIGVNTVELDGQGFECFVTEGDLIEKGQFLIRFDIEYIKSKGLDTVTSLVVPNHTKFKEIEYEKSQNVEVGQLIMKIES</sequence>
<dbReference type="InterPro" id="IPR050890">
    <property type="entry name" value="PTS_EIIA_component"/>
</dbReference>
<feature type="domain" description="PTS EIIA type-1" evidence="8">
    <location>
        <begin position="28"/>
        <end position="132"/>
    </location>
</feature>
<dbReference type="HOGENOM" id="CLU_012312_5_1_9"/>
<dbReference type="InterPro" id="IPR011055">
    <property type="entry name" value="Dup_hybrid_motif"/>
</dbReference>
<dbReference type="GO" id="GO:0005886">
    <property type="term" value="C:plasma membrane"/>
    <property type="evidence" value="ECO:0007669"/>
    <property type="project" value="UniProtKB-SubCell"/>
</dbReference>
<dbReference type="EMBL" id="AGZE01000026">
    <property type="protein sequence ID" value="EKB55791.1"/>
    <property type="molecule type" value="Genomic_DNA"/>
</dbReference>
<dbReference type="InterPro" id="IPR001127">
    <property type="entry name" value="PTS_EIIA_1_perm"/>
</dbReference>
<reference evidence="9 10" key="1">
    <citation type="submission" date="2012-07" db="EMBL/GenBank/DDBJ databases">
        <title>The Genome Sequence of Facklamia ignava CCUG 37419.</title>
        <authorList>
            <consortium name="The Broad Institute Genome Sequencing Platform"/>
            <person name="Earl A."/>
            <person name="Ward D."/>
            <person name="Feldgarden M."/>
            <person name="Gevers D."/>
            <person name="Huys G."/>
            <person name="Walker B."/>
            <person name="Young S.K."/>
            <person name="Zeng Q."/>
            <person name="Gargeya S."/>
            <person name="Fitzgerald M."/>
            <person name="Haas B."/>
            <person name="Abouelleil A."/>
            <person name="Alvarado L."/>
            <person name="Arachchi H.M."/>
            <person name="Berlin A.M."/>
            <person name="Chapman S.B."/>
            <person name="Goldberg J."/>
            <person name="Griggs A."/>
            <person name="Gujja S."/>
            <person name="Hansen M."/>
            <person name="Howarth C."/>
            <person name="Imamovic A."/>
            <person name="Larimer J."/>
            <person name="McCowen C."/>
            <person name="Montmayeur A."/>
            <person name="Murphy C."/>
            <person name="Neiman D."/>
            <person name="Pearson M."/>
            <person name="Priest M."/>
            <person name="Roberts A."/>
            <person name="Saif S."/>
            <person name="Shea T."/>
            <person name="Sisk P."/>
            <person name="Sykes S."/>
            <person name="Wortman J."/>
            <person name="Nusbaum C."/>
            <person name="Birren B."/>
        </authorList>
    </citation>
    <scope>NUCLEOTIDE SEQUENCE [LARGE SCALE GENOMIC DNA]</scope>
    <source>
        <strain evidence="9 10">CCUG 37419</strain>
    </source>
</reference>
<dbReference type="PATRIC" id="fig|883112.3.peg.975"/>
<organism evidence="9 10">
    <name type="scientific">Falseniella ignava CCUG 37419</name>
    <dbReference type="NCBI Taxonomy" id="883112"/>
    <lineage>
        <taxon>Bacteria</taxon>
        <taxon>Bacillati</taxon>
        <taxon>Bacillota</taxon>
        <taxon>Bacilli</taxon>
        <taxon>Lactobacillales</taxon>
        <taxon>Aerococcaceae</taxon>
        <taxon>Falseniella</taxon>
    </lineage>
</organism>
<proteinExistence type="predicted"/>
<dbReference type="PROSITE" id="PS00371">
    <property type="entry name" value="PTS_EIIA_TYPE_1_HIS"/>
    <property type="match status" value="1"/>
</dbReference>
<dbReference type="NCBIfam" id="TIGR00830">
    <property type="entry name" value="PTBA"/>
    <property type="match status" value="1"/>
</dbReference>
<evidence type="ECO:0000256" key="3">
    <source>
        <dbReference type="ARBA" id="ARBA00022448"/>
    </source>
</evidence>
<dbReference type="eggNOG" id="COG2190">
    <property type="taxonomic scope" value="Bacteria"/>
</dbReference>
<gene>
    <name evidence="9" type="ORF">HMPREF9707_00978</name>
</gene>
<keyword evidence="3" id="KW-0813">Transport</keyword>
<accession>K1LMD2</accession>
<dbReference type="GO" id="GO:0005737">
    <property type="term" value="C:cytoplasm"/>
    <property type="evidence" value="ECO:0007669"/>
    <property type="project" value="UniProtKB-SubCell"/>
</dbReference>
<keyword evidence="10" id="KW-1185">Reference proteome</keyword>
<evidence type="ECO:0000256" key="4">
    <source>
        <dbReference type="ARBA" id="ARBA00022597"/>
    </source>
</evidence>
<dbReference type="SUPFAM" id="SSF51261">
    <property type="entry name" value="Duplicated hybrid motif"/>
    <property type="match status" value="1"/>
</dbReference>
<evidence type="ECO:0000256" key="1">
    <source>
        <dbReference type="ARBA" id="ARBA00004496"/>
    </source>
</evidence>
<dbReference type="STRING" id="883112.HMPREF9707_00978"/>
<dbReference type="GO" id="GO:0016301">
    <property type="term" value="F:kinase activity"/>
    <property type="evidence" value="ECO:0007669"/>
    <property type="project" value="UniProtKB-KW"/>
</dbReference>
<comment type="caution">
    <text evidence="9">The sequence shown here is derived from an EMBL/GenBank/DDBJ whole genome shotgun (WGS) entry which is preliminary data.</text>
</comment>
<dbReference type="AlphaFoldDB" id="K1LMD2"/>
<dbReference type="GO" id="GO:0009401">
    <property type="term" value="P:phosphoenolpyruvate-dependent sugar phosphotransferase system"/>
    <property type="evidence" value="ECO:0007669"/>
    <property type="project" value="UniProtKB-KW"/>
</dbReference>
<dbReference type="PANTHER" id="PTHR45008">
    <property type="entry name" value="PTS SYSTEM GLUCOSE-SPECIFIC EIIA COMPONENT"/>
    <property type="match status" value="1"/>
</dbReference>
<evidence type="ECO:0000256" key="6">
    <source>
        <dbReference type="ARBA" id="ARBA00022683"/>
    </source>
</evidence>
<keyword evidence="7" id="KW-0418">Kinase</keyword>
<dbReference type="Proteomes" id="UP000005147">
    <property type="component" value="Unassembled WGS sequence"/>
</dbReference>
<keyword evidence="6" id="KW-0598">Phosphotransferase system</keyword>
<name>K1LMD2_9LACT</name>
<keyword evidence="5" id="KW-0808">Transferase</keyword>
<evidence type="ECO:0000256" key="2">
    <source>
        <dbReference type="ARBA" id="ARBA00004651"/>
    </source>
</evidence>
<dbReference type="RefSeq" id="WP_006701625.1">
    <property type="nucleotide sequence ID" value="NZ_JH932301.1"/>
</dbReference>
<dbReference type="FunFam" id="2.70.70.10:FF:000001">
    <property type="entry name" value="PTS system glucose-specific IIA component"/>
    <property type="match status" value="1"/>
</dbReference>
<protein>
    <submittedName>
        <fullName evidence="9">PTS system, glucose subfamily, IIA component</fullName>
    </submittedName>
</protein>
<dbReference type="PROSITE" id="PS51093">
    <property type="entry name" value="PTS_EIIA_TYPE_1"/>
    <property type="match status" value="1"/>
</dbReference>
<keyword evidence="4" id="KW-0762">Sugar transport</keyword>
<evidence type="ECO:0000313" key="10">
    <source>
        <dbReference type="Proteomes" id="UP000005147"/>
    </source>
</evidence>
<comment type="subcellular location">
    <subcellularLocation>
        <location evidence="2">Cell membrane</location>
        <topology evidence="2">Multi-pass membrane protein</topology>
    </subcellularLocation>
    <subcellularLocation>
        <location evidence="1">Cytoplasm</location>
    </subcellularLocation>
</comment>
<evidence type="ECO:0000259" key="8">
    <source>
        <dbReference type="PROSITE" id="PS51093"/>
    </source>
</evidence>
<evidence type="ECO:0000313" key="9">
    <source>
        <dbReference type="EMBL" id="EKB55791.1"/>
    </source>
</evidence>
<evidence type="ECO:0000256" key="5">
    <source>
        <dbReference type="ARBA" id="ARBA00022679"/>
    </source>
</evidence>
<evidence type="ECO:0000256" key="7">
    <source>
        <dbReference type="ARBA" id="ARBA00022777"/>
    </source>
</evidence>